<dbReference type="PANTHER" id="PTHR43157:SF22">
    <property type="entry name" value="SHORT-CHAIN DEHYDROGENASE_REDUCTASE PHMF"/>
    <property type="match status" value="1"/>
</dbReference>
<dbReference type="Proteomes" id="UP000053617">
    <property type="component" value="Unassembled WGS sequence"/>
</dbReference>
<proteinExistence type="predicted"/>
<dbReference type="Pfam" id="PF00106">
    <property type="entry name" value="adh_short"/>
    <property type="match status" value="1"/>
</dbReference>
<name>A0A0D2H8A4_9EURO</name>
<dbReference type="Gene3D" id="3.40.50.720">
    <property type="entry name" value="NAD(P)-binding Rossmann-like Domain"/>
    <property type="match status" value="1"/>
</dbReference>
<keyword evidence="3" id="KW-1185">Reference proteome</keyword>
<organism evidence="2 3">
    <name type="scientific">Rhinocladiella mackenziei CBS 650.93</name>
    <dbReference type="NCBI Taxonomy" id="1442369"/>
    <lineage>
        <taxon>Eukaryota</taxon>
        <taxon>Fungi</taxon>
        <taxon>Dikarya</taxon>
        <taxon>Ascomycota</taxon>
        <taxon>Pezizomycotina</taxon>
        <taxon>Eurotiomycetes</taxon>
        <taxon>Chaetothyriomycetidae</taxon>
        <taxon>Chaetothyriales</taxon>
        <taxon>Herpotrichiellaceae</taxon>
        <taxon>Rhinocladiella</taxon>
    </lineage>
</organism>
<reference evidence="2 3" key="1">
    <citation type="submission" date="2015-01" db="EMBL/GenBank/DDBJ databases">
        <title>The Genome Sequence of Rhinocladiella mackenzie CBS 650.93.</title>
        <authorList>
            <consortium name="The Broad Institute Genomics Platform"/>
            <person name="Cuomo C."/>
            <person name="de Hoog S."/>
            <person name="Gorbushina A."/>
            <person name="Stielow B."/>
            <person name="Teixiera M."/>
            <person name="Abouelleil A."/>
            <person name="Chapman S.B."/>
            <person name="Priest M."/>
            <person name="Young S.K."/>
            <person name="Wortman J."/>
            <person name="Nusbaum C."/>
            <person name="Birren B."/>
        </authorList>
    </citation>
    <scope>NUCLEOTIDE SEQUENCE [LARGE SCALE GENOMIC DNA]</scope>
    <source>
        <strain evidence="2 3">CBS 650.93</strain>
    </source>
</reference>
<evidence type="ECO:0008006" key="4">
    <source>
        <dbReference type="Google" id="ProtNLM"/>
    </source>
</evidence>
<dbReference type="PRINTS" id="PR00081">
    <property type="entry name" value="GDHRDH"/>
</dbReference>
<dbReference type="OrthoDB" id="542013at2759"/>
<dbReference type="PANTHER" id="PTHR43157">
    <property type="entry name" value="PHOSPHATIDYLINOSITOL-GLYCAN BIOSYNTHESIS CLASS F PROTEIN-RELATED"/>
    <property type="match status" value="1"/>
</dbReference>
<sequence length="345" mass="37617">MAATPPDKIGLRMMWWSRLHPPADPQTSFSGKTILITGANVGLGFEATLKFAALGATRLILGVRSLQRGGKAKAEICRRTGYHPGKIQLYHLDMSNFASVKTFAETISKEEPRLDVAVLNAGIAAASYTVSPEGYEMSLQISVLSTALLAILLLPQLRNSATLSGAPSHLELVGSAAHQDVKADVFDSAGGERILDQVSKESFFEATKQYYVIKLLHMYVMGGLVEATSTSTSTNHDDPNVIITTVCPGLCRTNLGRDFSILARIFVGLYQLILARSAEEGSRTLVSGVTLGKEAHGKFWSHDVFFRKGELITNAEGKALQNKVWDEIMEVLRKQVPRIDEDLVQ</sequence>
<dbReference type="STRING" id="1442369.A0A0D2H8A4"/>
<dbReference type="HOGENOM" id="CLU_010194_44_4_1"/>
<accession>A0A0D2H8A4</accession>
<protein>
    <recommendedName>
        <fullName evidence="4">Short-chain dehydrogenase/reductase family protein</fullName>
    </recommendedName>
</protein>
<evidence type="ECO:0000313" key="2">
    <source>
        <dbReference type="EMBL" id="KIX06663.1"/>
    </source>
</evidence>
<dbReference type="GeneID" id="25292710"/>
<dbReference type="RefSeq" id="XP_013273799.1">
    <property type="nucleotide sequence ID" value="XM_013418345.1"/>
</dbReference>
<dbReference type="EMBL" id="KN847477">
    <property type="protein sequence ID" value="KIX06663.1"/>
    <property type="molecule type" value="Genomic_DNA"/>
</dbReference>
<dbReference type="InterPro" id="IPR002347">
    <property type="entry name" value="SDR_fam"/>
</dbReference>
<dbReference type="InterPro" id="IPR036291">
    <property type="entry name" value="NAD(P)-bd_dom_sf"/>
</dbReference>
<dbReference type="SUPFAM" id="SSF51735">
    <property type="entry name" value="NAD(P)-binding Rossmann-fold domains"/>
    <property type="match status" value="1"/>
</dbReference>
<dbReference type="AlphaFoldDB" id="A0A0D2H8A4"/>
<evidence type="ECO:0000313" key="3">
    <source>
        <dbReference type="Proteomes" id="UP000053617"/>
    </source>
</evidence>
<evidence type="ECO:0000256" key="1">
    <source>
        <dbReference type="ARBA" id="ARBA00023002"/>
    </source>
</evidence>
<gene>
    <name evidence="2" type="ORF">Z518_04639</name>
</gene>
<dbReference type="VEuPathDB" id="FungiDB:Z518_04639"/>
<dbReference type="GO" id="GO:0016491">
    <property type="term" value="F:oxidoreductase activity"/>
    <property type="evidence" value="ECO:0007669"/>
    <property type="project" value="UniProtKB-KW"/>
</dbReference>
<keyword evidence="1" id="KW-0560">Oxidoreductase</keyword>